<accession>A0A380MGN8</accession>
<keyword evidence="1" id="KW-0378">Hydrolase</keyword>
<dbReference type="OMA" id="SHVMDKY"/>
<gene>
    <name evidence="1" type="ORF">GKS16_05145</name>
</gene>
<dbReference type="Gene3D" id="3.20.20.70">
    <property type="entry name" value="Aldolase class I"/>
    <property type="match status" value="1"/>
</dbReference>
<dbReference type="Proteomes" id="UP000483839">
    <property type="component" value="Unassembled WGS sequence"/>
</dbReference>
<organism evidence="1 2">
    <name type="scientific">Streptococcus uberis</name>
    <dbReference type="NCBI Taxonomy" id="1349"/>
    <lineage>
        <taxon>Bacteria</taxon>
        <taxon>Bacillati</taxon>
        <taxon>Bacillota</taxon>
        <taxon>Bacilli</taxon>
        <taxon>Lactobacillales</taxon>
        <taxon>Streptococcaceae</taxon>
        <taxon>Streptococcus</taxon>
    </lineage>
</organism>
<protein>
    <submittedName>
        <fullName evidence="1">Hydrolase</fullName>
    </submittedName>
</protein>
<dbReference type="GO" id="GO:0016787">
    <property type="term" value="F:hydrolase activity"/>
    <property type="evidence" value="ECO:0007669"/>
    <property type="project" value="UniProtKB-KW"/>
</dbReference>
<sequence length="226" mass="24451">MTEKKLVAPSVMSDLRKEIIKMPEVIRECSGIYVYGRRIKSVLFSTDVALIANNNADAVLAVYPFTPNPAVLKSIMLVSSVPVLAGVGGGLTTGFRSANMSLFSESEGAFAVVVNGPTKIDTIKDINDFIDIPIIYTVVSEFSDIRGRIEAGVDILNVSGGPNTVKIVKKIREEFPDFPIMATGGPTEETIREVIAAGANAITVTPPTNGELFKKKMEKYRESHKD</sequence>
<dbReference type="EMBL" id="WLXI01000040">
    <property type="protein sequence ID" value="MTD01655.1"/>
    <property type="molecule type" value="Genomic_DNA"/>
</dbReference>
<evidence type="ECO:0000313" key="1">
    <source>
        <dbReference type="EMBL" id="MTD01655.1"/>
    </source>
</evidence>
<name>A0A380MGN8_STRUB</name>
<dbReference type="SUPFAM" id="SSF51412">
    <property type="entry name" value="Inosine monophosphate dehydrogenase (IMPDH)"/>
    <property type="match status" value="1"/>
</dbReference>
<comment type="caution">
    <text evidence="1">The sequence shown here is derived from an EMBL/GenBank/DDBJ whole genome shotgun (WGS) entry which is preliminary data.</text>
</comment>
<dbReference type="RefSeq" id="WP_012658165.1">
    <property type="nucleotide sequence ID" value="NZ_BAABQA010000003.1"/>
</dbReference>
<dbReference type="InterPro" id="IPR013785">
    <property type="entry name" value="Aldolase_TIM"/>
</dbReference>
<evidence type="ECO:0000313" key="2">
    <source>
        <dbReference type="Proteomes" id="UP000483839"/>
    </source>
</evidence>
<dbReference type="AlphaFoldDB" id="A0A380MGN8"/>
<dbReference type="GeneID" id="93825929"/>
<proteinExistence type="predicted"/>
<reference evidence="1 2" key="1">
    <citation type="submission" date="2019-11" db="EMBL/GenBank/DDBJ databases">
        <title>Streptococcus uberis isolated from clinical mastitis cases on a southeastern Queensland dairy.</title>
        <authorList>
            <person name="Workentine M.L."/>
            <person name="Price R."/>
            <person name="Olchowy T."/>
        </authorList>
    </citation>
    <scope>NUCLEOTIDE SEQUENCE [LARGE SCALE GENOMIC DNA]</scope>
    <source>
        <strain evidence="1 2">OLC4459-A17</strain>
    </source>
</reference>